<gene>
    <name evidence="3" type="ORF">NPIL_159091</name>
</gene>
<dbReference type="Proteomes" id="UP000887013">
    <property type="component" value="Unassembled WGS sequence"/>
</dbReference>
<protein>
    <submittedName>
        <fullName evidence="3">Uncharacterized protein</fullName>
    </submittedName>
</protein>
<feature type="region of interest" description="Disordered" evidence="1">
    <location>
        <begin position="1"/>
        <end position="29"/>
    </location>
</feature>
<proteinExistence type="predicted"/>
<keyword evidence="2" id="KW-1133">Transmembrane helix</keyword>
<keyword evidence="2" id="KW-0472">Membrane</keyword>
<evidence type="ECO:0000256" key="1">
    <source>
        <dbReference type="SAM" id="MobiDB-lite"/>
    </source>
</evidence>
<comment type="caution">
    <text evidence="3">The sequence shown here is derived from an EMBL/GenBank/DDBJ whole genome shotgun (WGS) entry which is preliminary data.</text>
</comment>
<sequence>MQSHPPIHPLTGRVHSTLPPSNNAPENNSLQLQRIRRGASHHEARIPASFSEERKNSFLSPTCCDIPFIFFFVCCSFCPLVFRLFCNDVRFH</sequence>
<evidence type="ECO:0000256" key="2">
    <source>
        <dbReference type="SAM" id="Phobius"/>
    </source>
</evidence>
<feature type="compositionally biased region" description="Polar residues" evidence="1">
    <location>
        <begin position="18"/>
        <end position="29"/>
    </location>
</feature>
<feature type="transmembrane region" description="Helical" evidence="2">
    <location>
        <begin position="66"/>
        <end position="86"/>
    </location>
</feature>
<name>A0A8X6NIE9_NEPPI</name>
<evidence type="ECO:0000313" key="3">
    <source>
        <dbReference type="EMBL" id="GFT14891.1"/>
    </source>
</evidence>
<reference evidence="3" key="1">
    <citation type="submission" date="2020-08" db="EMBL/GenBank/DDBJ databases">
        <title>Multicomponent nature underlies the extraordinary mechanical properties of spider dragline silk.</title>
        <authorList>
            <person name="Kono N."/>
            <person name="Nakamura H."/>
            <person name="Mori M."/>
            <person name="Yoshida Y."/>
            <person name="Ohtoshi R."/>
            <person name="Malay A.D."/>
            <person name="Moran D.A.P."/>
            <person name="Tomita M."/>
            <person name="Numata K."/>
            <person name="Arakawa K."/>
        </authorList>
    </citation>
    <scope>NUCLEOTIDE SEQUENCE</scope>
</reference>
<organism evidence="3 4">
    <name type="scientific">Nephila pilipes</name>
    <name type="common">Giant wood spider</name>
    <name type="synonym">Nephila maculata</name>
    <dbReference type="NCBI Taxonomy" id="299642"/>
    <lineage>
        <taxon>Eukaryota</taxon>
        <taxon>Metazoa</taxon>
        <taxon>Ecdysozoa</taxon>
        <taxon>Arthropoda</taxon>
        <taxon>Chelicerata</taxon>
        <taxon>Arachnida</taxon>
        <taxon>Araneae</taxon>
        <taxon>Araneomorphae</taxon>
        <taxon>Entelegynae</taxon>
        <taxon>Araneoidea</taxon>
        <taxon>Nephilidae</taxon>
        <taxon>Nephila</taxon>
    </lineage>
</organism>
<evidence type="ECO:0000313" key="4">
    <source>
        <dbReference type="Proteomes" id="UP000887013"/>
    </source>
</evidence>
<keyword evidence="4" id="KW-1185">Reference proteome</keyword>
<keyword evidence="2" id="KW-0812">Transmembrane</keyword>
<dbReference type="EMBL" id="BMAW01104508">
    <property type="protein sequence ID" value="GFT14891.1"/>
    <property type="molecule type" value="Genomic_DNA"/>
</dbReference>
<dbReference type="AlphaFoldDB" id="A0A8X6NIE9"/>
<accession>A0A8X6NIE9</accession>